<dbReference type="AlphaFoldDB" id="A0A1R3R8J4"/>
<dbReference type="VEuPathDB" id="FungiDB:ASPCADRAFT_211768"/>
<protein>
    <submittedName>
        <fullName evidence="2">Uncharacterized protein</fullName>
    </submittedName>
</protein>
<dbReference type="Proteomes" id="UP000188318">
    <property type="component" value="Unassembled WGS sequence"/>
</dbReference>
<evidence type="ECO:0000256" key="1">
    <source>
        <dbReference type="SAM" id="SignalP"/>
    </source>
</evidence>
<evidence type="ECO:0000313" key="2">
    <source>
        <dbReference type="EMBL" id="OOF90815.1"/>
    </source>
</evidence>
<dbReference type="OMA" id="DLPCSKP"/>
<dbReference type="OrthoDB" id="4497333at2759"/>
<dbReference type="EMBL" id="KV907514">
    <property type="protein sequence ID" value="OOF90815.1"/>
    <property type="molecule type" value="Genomic_DNA"/>
</dbReference>
<name>A0A1R3R8J4_ASPC5</name>
<accession>A0A1R3R8J4</accession>
<feature type="signal peptide" evidence="1">
    <location>
        <begin position="1"/>
        <end position="20"/>
    </location>
</feature>
<keyword evidence="3" id="KW-1185">Reference proteome</keyword>
<organism evidence="2 3">
    <name type="scientific">Aspergillus carbonarius (strain ITEM 5010)</name>
    <dbReference type="NCBI Taxonomy" id="602072"/>
    <lineage>
        <taxon>Eukaryota</taxon>
        <taxon>Fungi</taxon>
        <taxon>Dikarya</taxon>
        <taxon>Ascomycota</taxon>
        <taxon>Pezizomycotina</taxon>
        <taxon>Eurotiomycetes</taxon>
        <taxon>Eurotiomycetidae</taxon>
        <taxon>Eurotiales</taxon>
        <taxon>Aspergillaceae</taxon>
        <taxon>Aspergillus</taxon>
        <taxon>Aspergillus subgen. Circumdati</taxon>
    </lineage>
</organism>
<evidence type="ECO:0000313" key="3">
    <source>
        <dbReference type="Proteomes" id="UP000188318"/>
    </source>
</evidence>
<keyword evidence="1" id="KW-0732">Signal</keyword>
<proteinExistence type="predicted"/>
<reference evidence="3" key="1">
    <citation type="journal article" date="2017" name="Genome Biol.">
        <title>Comparative genomics reveals high biological diversity and specific adaptations in the industrially and medically important fungal genus Aspergillus.</title>
        <authorList>
            <person name="de Vries R.P."/>
            <person name="Riley R."/>
            <person name="Wiebenga A."/>
            <person name="Aguilar-Osorio G."/>
            <person name="Amillis S."/>
            <person name="Uchima C.A."/>
            <person name="Anderluh G."/>
            <person name="Asadollahi M."/>
            <person name="Askin M."/>
            <person name="Barry K."/>
            <person name="Battaglia E."/>
            <person name="Bayram O."/>
            <person name="Benocci T."/>
            <person name="Braus-Stromeyer S.A."/>
            <person name="Caldana C."/>
            <person name="Canovas D."/>
            <person name="Cerqueira G.C."/>
            <person name="Chen F."/>
            <person name="Chen W."/>
            <person name="Choi C."/>
            <person name="Clum A."/>
            <person name="Dos Santos R.A."/>
            <person name="Damasio A.R."/>
            <person name="Diallinas G."/>
            <person name="Emri T."/>
            <person name="Fekete E."/>
            <person name="Flipphi M."/>
            <person name="Freyberg S."/>
            <person name="Gallo A."/>
            <person name="Gournas C."/>
            <person name="Habgood R."/>
            <person name="Hainaut M."/>
            <person name="Harispe M.L."/>
            <person name="Henrissat B."/>
            <person name="Hilden K.S."/>
            <person name="Hope R."/>
            <person name="Hossain A."/>
            <person name="Karabika E."/>
            <person name="Karaffa L."/>
            <person name="Karanyi Z."/>
            <person name="Krasevec N."/>
            <person name="Kuo A."/>
            <person name="Kusch H."/>
            <person name="LaButti K."/>
            <person name="Lagendijk E.L."/>
            <person name="Lapidus A."/>
            <person name="Levasseur A."/>
            <person name="Lindquist E."/>
            <person name="Lipzen A."/>
            <person name="Logrieco A.F."/>
            <person name="MacCabe A."/>
            <person name="Maekelae M.R."/>
            <person name="Malavazi I."/>
            <person name="Melin P."/>
            <person name="Meyer V."/>
            <person name="Mielnichuk N."/>
            <person name="Miskei M."/>
            <person name="Molnar A.P."/>
            <person name="Mule G."/>
            <person name="Ngan C.Y."/>
            <person name="Orejas M."/>
            <person name="Orosz E."/>
            <person name="Ouedraogo J.P."/>
            <person name="Overkamp K.M."/>
            <person name="Park H.-S."/>
            <person name="Perrone G."/>
            <person name="Piumi F."/>
            <person name="Punt P.J."/>
            <person name="Ram A.F."/>
            <person name="Ramon A."/>
            <person name="Rauscher S."/>
            <person name="Record E."/>
            <person name="Riano-Pachon D.M."/>
            <person name="Robert V."/>
            <person name="Roehrig J."/>
            <person name="Ruller R."/>
            <person name="Salamov A."/>
            <person name="Salih N.S."/>
            <person name="Samson R.A."/>
            <person name="Sandor E."/>
            <person name="Sanguinetti M."/>
            <person name="Schuetze T."/>
            <person name="Sepcic K."/>
            <person name="Shelest E."/>
            <person name="Sherlock G."/>
            <person name="Sophianopoulou V."/>
            <person name="Squina F.M."/>
            <person name="Sun H."/>
            <person name="Susca A."/>
            <person name="Todd R.B."/>
            <person name="Tsang A."/>
            <person name="Unkles S.E."/>
            <person name="van de Wiele N."/>
            <person name="van Rossen-Uffink D."/>
            <person name="Oliveira J.V."/>
            <person name="Vesth T.C."/>
            <person name="Visser J."/>
            <person name="Yu J.-H."/>
            <person name="Zhou M."/>
            <person name="Andersen M.R."/>
            <person name="Archer D.B."/>
            <person name="Baker S.E."/>
            <person name="Benoit I."/>
            <person name="Brakhage A.A."/>
            <person name="Braus G.H."/>
            <person name="Fischer R."/>
            <person name="Frisvad J.C."/>
            <person name="Goldman G.H."/>
            <person name="Houbraken J."/>
            <person name="Oakley B."/>
            <person name="Pocsi I."/>
            <person name="Scazzocchio C."/>
            <person name="Seiboth B."/>
            <person name="vanKuyk P.A."/>
            <person name="Wortman J."/>
            <person name="Dyer P.S."/>
            <person name="Grigoriev I.V."/>
        </authorList>
    </citation>
    <scope>NUCLEOTIDE SEQUENCE [LARGE SCALE GENOMIC DNA]</scope>
    <source>
        <strain evidence="3">ITEM 5010</strain>
    </source>
</reference>
<feature type="chain" id="PRO_5012051461" evidence="1">
    <location>
        <begin position="21"/>
        <end position="97"/>
    </location>
</feature>
<gene>
    <name evidence="2" type="ORF">ASPCADRAFT_211768</name>
</gene>
<sequence length="97" mass="10332">MQLSGLFITAFALFGSRIYAQSGPHGIDTGNELCMGQCLPEPSHLPCNKPKYQAQLGCFMCCLENDDAGAFADHMPEDIFGDGDVLGDGDIISDSEA</sequence>